<gene>
    <name evidence="1" type="ORF">QLQ12_20865</name>
</gene>
<comment type="caution">
    <text evidence="1">The sequence shown here is derived from an EMBL/GenBank/DDBJ whole genome shotgun (WGS) entry which is preliminary data.</text>
</comment>
<proteinExistence type="predicted"/>
<dbReference type="EMBL" id="JASCTH010000013">
    <property type="protein sequence ID" value="MDI6101069.1"/>
    <property type="molecule type" value="Genomic_DNA"/>
</dbReference>
<keyword evidence="2" id="KW-1185">Reference proteome</keyword>
<protein>
    <submittedName>
        <fullName evidence="1">Uncharacterized protein</fullName>
    </submittedName>
</protein>
<dbReference type="Proteomes" id="UP001241758">
    <property type="component" value="Unassembled WGS sequence"/>
</dbReference>
<dbReference type="RefSeq" id="WP_282761903.1">
    <property type="nucleotide sequence ID" value="NZ_JASCTH010000013.1"/>
</dbReference>
<reference evidence="1 2" key="1">
    <citation type="submission" date="2023-05" db="EMBL/GenBank/DDBJ databases">
        <title>Actinoplanes sp. NEAU-A12 genome sequencing.</title>
        <authorList>
            <person name="Wang Z.-S."/>
        </authorList>
    </citation>
    <scope>NUCLEOTIDE SEQUENCE [LARGE SCALE GENOMIC DNA]</scope>
    <source>
        <strain evidence="1 2">NEAU-A12</strain>
    </source>
</reference>
<organism evidence="1 2">
    <name type="scientific">Actinoplanes sandaracinus</name>
    <dbReference type="NCBI Taxonomy" id="3045177"/>
    <lineage>
        <taxon>Bacteria</taxon>
        <taxon>Bacillati</taxon>
        <taxon>Actinomycetota</taxon>
        <taxon>Actinomycetes</taxon>
        <taxon>Micromonosporales</taxon>
        <taxon>Micromonosporaceae</taxon>
        <taxon>Actinoplanes</taxon>
    </lineage>
</organism>
<accession>A0ABT6WMW4</accession>
<evidence type="ECO:0000313" key="1">
    <source>
        <dbReference type="EMBL" id="MDI6101069.1"/>
    </source>
</evidence>
<name>A0ABT6WMW4_9ACTN</name>
<evidence type="ECO:0000313" key="2">
    <source>
        <dbReference type="Proteomes" id="UP001241758"/>
    </source>
</evidence>
<sequence length="73" mass="7373">MAKGLSEAEDAVAMGVASVTADMPERVRAGIVEGSDTAFRYGVHMVAGAVRVLGSLAAVAGIRHLCAVVSGCR</sequence>